<feature type="domain" description="NADH:quinone oxidoreductase/Mrp antiporter transmembrane" evidence="9">
    <location>
        <begin position="131"/>
        <end position="425"/>
    </location>
</feature>
<feature type="transmembrane region" description="Helical" evidence="8">
    <location>
        <begin position="74"/>
        <end position="98"/>
    </location>
</feature>
<evidence type="ECO:0000256" key="8">
    <source>
        <dbReference type="SAM" id="Phobius"/>
    </source>
</evidence>
<evidence type="ECO:0000256" key="7">
    <source>
        <dbReference type="RuleBase" id="RU000320"/>
    </source>
</evidence>
<dbReference type="EMBL" id="JAKGAS010000007">
    <property type="protein sequence ID" value="MCF2949192.1"/>
    <property type="molecule type" value="Genomic_DNA"/>
</dbReference>
<feature type="transmembrane region" description="Helical" evidence="8">
    <location>
        <begin position="240"/>
        <end position="262"/>
    </location>
</feature>
<feature type="transmembrane region" description="Helical" evidence="8">
    <location>
        <begin position="210"/>
        <end position="234"/>
    </location>
</feature>
<comment type="caution">
    <text evidence="10">The sequence shown here is derived from an EMBL/GenBank/DDBJ whole genome shotgun (WGS) entry which is preliminary data.</text>
</comment>
<evidence type="ECO:0000256" key="3">
    <source>
        <dbReference type="ARBA" id="ARBA00022475"/>
    </source>
</evidence>
<dbReference type="PANTHER" id="PTHR42703">
    <property type="entry name" value="NADH DEHYDROGENASE"/>
    <property type="match status" value="1"/>
</dbReference>
<evidence type="ECO:0000259" key="9">
    <source>
        <dbReference type="Pfam" id="PF00361"/>
    </source>
</evidence>
<protein>
    <submittedName>
        <fullName evidence="10">Monovalent cation/H+ antiporter subunit D family protein</fullName>
    </submittedName>
</protein>
<dbReference type="PRINTS" id="PR01437">
    <property type="entry name" value="NUOXDRDTASE4"/>
</dbReference>
<name>A0ABS9DAY8_9ALTE</name>
<keyword evidence="11" id="KW-1185">Reference proteome</keyword>
<feature type="transmembrane region" description="Helical" evidence="8">
    <location>
        <begin position="457"/>
        <end position="477"/>
    </location>
</feature>
<dbReference type="Proteomes" id="UP001521137">
    <property type="component" value="Unassembled WGS sequence"/>
</dbReference>
<evidence type="ECO:0000313" key="11">
    <source>
        <dbReference type="Proteomes" id="UP001521137"/>
    </source>
</evidence>
<feature type="transmembrane region" description="Helical" evidence="8">
    <location>
        <begin position="6"/>
        <end position="25"/>
    </location>
</feature>
<dbReference type="InterPro" id="IPR001750">
    <property type="entry name" value="ND/Mrp_TM"/>
</dbReference>
<evidence type="ECO:0000256" key="4">
    <source>
        <dbReference type="ARBA" id="ARBA00022692"/>
    </source>
</evidence>
<accession>A0ABS9DAY8</accession>
<feature type="transmembrane region" description="Helical" evidence="8">
    <location>
        <begin position="119"/>
        <end position="152"/>
    </location>
</feature>
<evidence type="ECO:0000256" key="6">
    <source>
        <dbReference type="ARBA" id="ARBA00023136"/>
    </source>
</evidence>
<keyword evidence="5 8" id="KW-1133">Transmembrane helix</keyword>
<comment type="subcellular location">
    <subcellularLocation>
        <location evidence="1">Cell membrane</location>
        <topology evidence="1">Multi-pass membrane protein</topology>
    </subcellularLocation>
    <subcellularLocation>
        <location evidence="7">Membrane</location>
        <topology evidence="7">Multi-pass membrane protein</topology>
    </subcellularLocation>
</comment>
<feature type="transmembrane region" description="Helical" evidence="8">
    <location>
        <begin position="339"/>
        <end position="360"/>
    </location>
</feature>
<feature type="transmembrane region" description="Helical" evidence="8">
    <location>
        <begin position="416"/>
        <end position="437"/>
    </location>
</feature>
<gene>
    <name evidence="10" type="ORF">L0668_13815</name>
</gene>
<dbReference type="Pfam" id="PF00361">
    <property type="entry name" value="Proton_antipo_M"/>
    <property type="match status" value="1"/>
</dbReference>
<dbReference type="PANTHER" id="PTHR42703:SF1">
    <property type="entry name" value="NA(+)_H(+) ANTIPORTER SUBUNIT D1"/>
    <property type="match status" value="1"/>
</dbReference>
<evidence type="ECO:0000256" key="5">
    <source>
        <dbReference type="ARBA" id="ARBA00022989"/>
    </source>
</evidence>
<feature type="transmembrane region" description="Helical" evidence="8">
    <location>
        <begin position="283"/>
        <end position="301"/>
    </location>
</feature>
<sequence length="497" mass="52642">MDLLAHLPALQVIVPMLSAPLIVLLQPRGLAWAGATAVALLSFAIAVSLTLAVLDGQTIEYAMGGWPAPYGIALSVDAFSALMLLVVTGASTAALLAAKPSIDKQIELGRQPLFYSAWLLVLSGLVGIVVAADAFNIFVFMEISSLASYILIAGGPDRRALPAVFKYLIMGTIGATFYLIGVGLIYMMTGTLNLADMEARIGDVVEINPVLVAAGFITIGLALKAAVFPLHVWVPNAYTHAPHMVTVFLAACATKVSLYVLIRFDYMVFQSKLVDHDMQFAMFAMPLAILGILVASAVAMFEGHLKRLLASSSVAQIGYILLGASLVSVIGLSASATHLFNHALAKGGLFLAVACLAYQYKDLRLDQLGGASTRMPWTCAAFVVCGLSLIGVPGTAGFISKWLLINAALQSGPWGWGLVAIILISSLMAVVYIWRIVEALYFNDPVEDDVLTSSEAPLQLLLITGLVAILNIYFGIFPQVPLELANSAAALLMEGAK</sequence>
<feature type="transmembrane region" description="Helical" evidence="8">
    <location>
        <begin position="32"/>
        <end position="54"/>
    </location>
</feature>
<evidence type="ECO:0000313" key="10">
    <source>
        <dbReference type="EMBL" id="MCF2949192.1"/>
    </source>
</evidence>
<keyword evidence="6 8" id="KW-0472">Membrane</keyword>
<proteinExistence type="inferred from homology"/>
<evidence type="ECO:0000256" key="1">
    <source>
        <dbReference type="ARBA" id="ARBA00004651"/>
    </source>
</evidence>
<feature type="transmembrane region" description="Helical" evidence="8">
    <location>
        <begin position="380"/>
        <end position="404"/>
    </location>
</feature>
<reference evidence="10 11" key="1">
    <citation type="submission" date="2022-01" db="EMBL/GenBank/DDBJ databases">
        <title>Paraglaciecola sp. G1-23.</title>
        <authorList>
            <person name="Jin M.S."/>
            <person name="Han D.M."/>
            <person name="Kim H.M."/>
            <person name="Jeon C.O."/>
        </authorList>
    </citation>
    <scope>NUCLEOTIDE SEQUENCE [LARGE SCALE GENOMIC DNA]</scope>
    <source>
        <strain evidence="10 11">G1-23</strain>
    </source>
</reference>
<dbReference type="RefSeq" id="WP_235313292.1">
    <property type="nucleotide sequence ID" value="NZ_JAKGAS010000007.1"/>
</dbReference>
<dbReference type="InterPro" id="IPR003918">
    <property type="entry name" value="NADH_UbQ_OxRdtase"/>
</dbReference>
<keyword evidence="3" id="KW-1003">Cell membrane</keyword>
<dbReference type="InterPro" id="IPR050586">
    <property type="entry name" value="CPA3_Na-H_Antiporter_D"/>
</dbReference>
<keyword evidence="4 7" id="KW-0812">Transmembrane</keyword>
<evidence type="ECO:0000256" key="2">
    <source>
        <dbReference type="ARBA" id="ARBA00005346"/>
    </source>
</evidence>
<organism evidence="10 11">
    <name type="scientific">Paraglaciecola algarum</name>
    <dbReference type="NCBI Taxonomy" id="3050085"/>
    <lineage>
        <taxon>Bacteria</taxon>
        <taxon>Pseudomonadati</taxon>
        <taxon>Pseudomonadota</taxon>
        <taxon>Gammaproteobacteria</taxon>
        <taxon>Alteromonadales</taxon>
        <taxon>Alteromonadaceae</taxon>
        <taxon>Paraglaciecola</taxon>
    </lineage>
</organism>
<feature type="transmembrane region" description="Helical" evidence="8">
    <location>
        <begin position="313"/>
        <end position="332"/>
    </location>
</feature>
<comment type="similarity">
    <text evidence="2">Belongs to the CPA3 antiporters (TC 2.A.63) subunit D family.</text>
</comment>
<feature type="transmembrane region" description="Helical" evidence="8">
    <location>
        <begin position="164"/>
        <end position="189"/>
    </location>
</feature>